<dbReference type="AlphaFoldDB" id="A0A1A9VH46"/>
<accession>A0A1A9VH46</accession>
<protein>
    <submittedName>
        <fullName evidence="1">Uncharacterized protein</fullName>
    </submittedName>
</protein>
<dbReference type="Proteomes" id="UP000078200">
    <property type="component" value="Unassembled WGS sequence"/>
</dbReference>
<dbReference type="VEuPathDB" id="VectorBase:GAUT037032"/>
<reference evidence="1" key="1">
    <citation type="submission" date="2020-05" db="UniProtKB">
        <authorList>
            <consortium name="EnsemblMetazoa"/>
        </authorList>
    </citation>
    <scope>IDENTIFICATION</scope>
    <source>
        <strain evidence="1">TTRI</strain>
    </source>
</reference>
<sequence>MNILIRVLSMQLLPSRWYWTAIGVTILLNQGSLIPVKHRNAVVRGAIFLIFLVSNMRNKQKPIFVFFSLGACFRSSIRGFAFFLVSSFGQNLLLISLLTKLMLEMAIG</sequence>
<evidence type="ECO:0000313" key="2">
    <source>
        <dbReference type="Proteomes" id="UP000078200"/>
    </source>
</evidence>
<organism evidence="1 2">
    <name type="scientific">Glossina austeni</name>
    <name type="common">Savannah tsetse fly</name>
    <dbReference type="NCBI Taxonomy" id="7395"/>
    <lineage>
        <taxon>Eukaryota</taxon>
        <taxon>Metazoa</taxon>
        <taxon>Ecdysozoa</taxon>
        <taxon>Arthropoda</taxon>
        <taxon>Hexapoda</taxon>
        <taxon>Insecta</taxon>
        <taxon>Pterygota</taxon>
        <taxon>Neoptera</taxon>
        <taxon>Endopterygota</taxon>
        <taxon>Diptera</taxon>
        <taxon>Brachycera</taxon>
        <taxon>Muscomorpha</taxon>
        <taxon>Hippoboscoidea</taxon>
        <taxon>Glossinidae</taxon>
        <taxon>Glossina</taxon>
    </lineage>
</organism>
<evidence type="ECO:0000313" key="1">
    <source>
        <dbReference type="EnsemblMetazoa" id="GAUT037032-PA"/>
    </source>
</evidence>
<keyword evidence="2" id="KW-1185">Reference proteome</keyword>
<dbReference type="EnsemblMetazoa" id="GAUT037032-RA">
    <property type="protein sequence ID" value="GAUT037032-PA"/>
    <property type="gene ID" value="GAUT037032"/>
</dbReference>
<proteinExistence type="predicted"/>
<name>A0A1A9VH46_GLOAU</name>